<reference evidence="3" key="2">
    <citation type="submission" date="2025-04" db="UniProtKB">
        <authorList>
            <consortium name="RefSeq"/>
        </authorList>
    </citation>
    <scope>IDENTIFICATION</scope>
    <source>
        <tissue evidence="3 4">Leaves</tissue>
    </source>
</reference>
<organism evidence="2 3">
    <name type="scientific">Coffea arabica</name>
    <name type="common">Arabian coffee</name>
    <dbReference type="NCBI Taxonomy" id="13443"/>
    <lineage>
        <taxon>Eukaryota</taxon>
        <taxon>Viridiplantae</taxon>
        <taxon>Streptophyta</taxon>
        <taxon>Embryophyta</taxon>
        <taxon>Tracheophyta</taxon>
        <taxon>Spermatophyta</taxon>
        <taxon>Magnoliopsida</taxon>
        <taxon>eudicotyledons</taxon>
        <taxon>Gunneridae</taxon>
        <taxon>Pentapetalae</taxon>
        <taxon>asterids</taxon>
        <taxon>lamiids</taxon>
        <taxon>Gentianales</taxon>
        <taxon>Rubiaceae</taxon>
        <taxon>Ixoroideae</taxon>
        <taxon>Gardenieae complex</taxon>
        <taxon>Bertiereae - Coffeeae clade</taxon>
        <taxon>Coffeeae</taxon>
        <taxon>Coffea</taxon>
    </lineage>
</organism>
<keyword evidence="1" id="KW-1133">Transmembrane helix</keyword>
<proteinExistence type="predicted"/>
<dbReference type="Proteomes" id="UP001652660">
    <property type="component" value="Chromosome 3e"/>
</dbReference>
<protein>
    <submittedName>
        <fullName evidence="3">Uncharacterized protein LOC113737147</fullName>
    </submittedName>
</protein>
<keyword evidence="1" id="KW-0472">Membrane</keyword>
<dbReference type="RefSeq" id="XP_071940652.1">
    <property type="nucleotide sequence ID" value="XM_072084551.1"/>
</dbReference>
<keyword evidence="2" id="KW-1185">Reference proteome</keyword>
<dbReference type="RefSeq" id="XP_071940651.1">
    <property type="nucleotide sequence ID" value="XM_072084550.1"/>
</dbReference>
<gene>
    <name evidence="3 4 5 6" type="primary">LOC113737147</name>
</gene>
<dbReference type="PANTHER" id="PTHR31549">
    <property type="entry name" value="PROTEIN, PUTATIVE (DUF247)-RELATED-RELATED"/>
    <property type="match status" value="1"/>
</dbReference>
<name>A0A6P6WXM8_COFAR</name>
<dbReference type="OrthoDB" id="906165at2759"/>
<dbReference type="Pfam" id="PF03140">
    <property type="entry name" value="DUF247"/>
    <property type="match status" value="1"/>
</dbReference>
<evidence type="ECO:0000313" key="5">
    <source>
        <dbReference type="RefSeq" id="XP_071940651.1"/>
    </source>
</evidence>
<evidence type="ECO:0000313" key="2">
    <source>
        <dbReference type="Proteomes" id="UP001652660"/>
    </source>
</evidence>
<dbReference type="PANTHER" id="PTHR31549:SF88">
    <property type="entry name" value="DUF4220 DOMAIN-CONTAINING PROTEIN"/>
    <property type="match status" value="1"/>
</dbReference>
<dbReference type="InterPro" id="IPR004158">
    <property type="entry name" value="DUF247_pln"/>
</dbReference>
<evidence type="ECO:0000313" key="6">
    <source>
        <dbReference type="RefSeq" id="XP_071940652.1"/>
    </source>
</evidence>
<dbReference type="RefSeq" id="XP_071940650.1">
    <property type="nucleotide sequence ID" value="XM_072084549.1"/>
</dbReference>
<evidence type="ECO:0000313" key="4">
    <source>
        <dbReference type="RefSeq" id="XP_071940650.1"/>
    </source>
</evidence>
<evidence type="ECO:0000313" key="3">
    <source>
        <dbReference type="RefSeq" id="XP_027120209.1"/>
    </source>
</evidence>
<dbReference type="GeneID" id="113737147"/>
<dbReference type="RefSeq" id="XP_027120209.1">
    <property type="nucleotide sequence ID" value="XM_027264408.1"/>
</dbReference>
<keyword evidence="1" id="KW-0812">Transmembrane</keyword>
<sequence>MLTQNQTFARQICKYWPEYHSGTFGNLWVFGPHYRVKELDFRCNAKKDALDFVLEKSGCTLPRLLTTLEDIEEEARRTYADDTLNDLQRVKFLEMMAMDGCFFLLLAFSILGLGSTGTEVGFPEKHLVFGIGCVRKEIDLWIRSMFFVGNQIPLIVLEEVMKLRFFQELKTEKQWNQPLDFVKRALYNFLTVEHQPKSIDLIHCLQSTFLGRKSGLHVTVPIMDTDASDAIEGIPSATDLFNLGLKFEKLEGELGIRGIHYTYSAFNHVLYLPVFKVDRYTELIVKCLYKYEIVQASRGIVPDVSPYFKVFSELLRTPKDVELLTSQGVIQGQLEGLRRLLSSFDGMEPSEHVRHVRREIRKHPPPDWQMCIKFLLKLIALIAAILTWIFCFPASSSLLGCNK</sequence>
<accession>A0A6P6WXM8</accession>
<feature type="transmembrane region" description="Helical" evidence="1">
    <location>
        <begin position="101"/>
        <end position="120"/>
    </location>
</feature>
<evidence type="ECO:0000256" key="1">
    <source>
        <dbReference type="SAM" id="Phobius"/>
    </source>
</evidence>
<dbReference type="AlphaFoldDB" id="A0A6P6WXM8"/>
<reference evidence="2" key="1">
    <citation type="journal article" date="2025" name="Foods">
        <title>Unveiling the Microbial Signatures of Arabica Coffee Cherries: Insights into Ripeness Specific Diversity, Functional Traits, and Implications for Quality and Safety.</title>
        <authorList>
            <consortium name="RefSeq"/>
            <person name="Tenea G.N."/>
            <person name="Cifuentes V."/>
            <person name="Reyes P."/>
            <person name="Cevallos-Vallejos M."/>
        </authorList>
    </citation>
    <scope>NUCLEOTIDE SEQUENCE [LARGE SCALE GENOMIC DNA]</scope>
</reference>
<feature type="transmembrane region" description="Helical" evidence="1">
    <location>
        <begin position="374"/>
        <end position="395"/>
    </location>
</feature>